<dbReference type="InterPro" id="IPR014729">
    <property type="entry name" value="Rossmann-like_a/b/a_fold"/>
</dbReference>
<organism evidence="11 12">
    <name type="scientific">Candidatus Glassbacteria bacterium RIFCSPLOWO2_12_FULL_58_11</name>
    <dbReference type="NCBI Taxonomy" id="1817867"/>
    <lineage>
        <taxon>Bacteria</taxon>
        <taxon>Candidatus Glassiibacteriota</taxon>
    </lineage>
</organism>
<dbReference type="PANTHER" id="PTHR43766">
    <property type="entry name" value="TRYPTOPHAN--TRNA LIGASE, MITOCHONDRIAL"/>
    <property type="match status" value="1"/>
</dbReference>
<dbReference type="GO" id="GO:0005829">
    <property type="term" value="C:cytosol"/>
    <property type="evidence" value="ECO:0007669"/>
    <property type="project" value="TreeGrafter"/>
</dbReference>
<dbReference type="PANTHER" id="PTHR43766:SF1">
    <property type="entry name" value="TRYPTOPHAN--TRNA LIGASE, MITOCHONDRIAL"/>
    <property type="match status" value="1"/>
</dbReference>
<evidence type="ECO:0000256" key="6">
    <source>
        <dbReference type="ARBA" id="ARBA00022917"/>
    </source>
</evidence>
<evidence type="ECO:0000256" key="9">
    <source>
        <dbReference type="NCBIfam" id="TIGR00233"/>
    </source>
</evidence>
<dbReference type="FunFam" id="1.10.240.10:FF:000005">
    <property type="entry name" value="Tryptophan--tRNA ligase"/>
    <property type="match status" value="1"/>
</dbReference>
<gene>
    <name evidence="11" type="ORF">A3F83_11355</name>
</gene>
<dbReference type="GO" id="GO:0006436">
    <property type="term" value="P:tryptophanyl-tRNA aminoacylation"/>
    <property type="evidence" value="ECO:0007669"/>
    <property type="project" value="UniProtKB-UniRule"/>
</dbReference>
<keyword evidence="4 10" id="KW-0547">Nucleotide-binding</keyword>
<dbReference type="AlphaFoldDB" id="A0A1F5YNV5"/>
<dbReference type="STRING" id="1817867.A3F83_11355"/>
<evidence type="ECO:0000256" key="5">
    <source>
        <dbReference type="ARBA" id="ARBA00022840"/>
    </source>
</evidence>
<comment type="similarity">
    <text evidence="1 10">Belongs to the class-I aminoacyl-tRNA synthetase family.</text>
</comment>
<evidence type="ECO:0000256" key="2">
    <source>
        <dbReference type="ARBA" id="ARBA00013161"/>
    </source>
</evidence>
<reference evidence="11 12" key="1">
    <citation type="journal article" date="2016" name="Nat. Commun.">
        <title>Thousands of microbial genomes shed light on interconnected biogeochemical processes in an aquifer system.</title>
        <authorList>
            <person name="Anantharaman K."/>
            <person name="Brown C.T."/>
            <person name="Hug L.A."/>
            <person name="Sharon I."/>
            <person name="Castelle C.J."/>
            <person name="Probst A.J."/>
            <person name="Thomas B.C."/>
            <person name="Singh A."/>
            <person name="Wilkins M.J."/>
            <person name="Karaoz U."/>
            <person name="Brodie E.L."/>
            <person name="Williams K.H."/>
            <person name="Hubbard S.S."/>
            <person name="Banfield J.F."/>
        </authorList>
    </citation>
    <scope>NUCLEOTIDE SEQUENCE [LARGE SCALE GENOMIC DNA]</scope>
</reference>
<dbReference type="NCBIfam" id="TIGR00233">
    <property type="entry name" value="trpS"/>
    <property type="match status" value="1"/>
</dbReference>
<dbReference type="Pfam" id="PF00579">
    <property type="entry name" value="tRNA-synt_1b"/>
    <property type="match status" value="1"/>
</dbReference>
<dbReference type="InterPro" id="IPR002306">
    <property type="entry name" value="Trp-tRNA-ligase"/>
</dbReference>
<dbReference type="Proteomes" id="UP000179129">
    <property type="component" value="Unassembled WGS sequence"/>
</dbReference>
<protein>
    <recommendedName>
        <fullName evidence="2 9">Tryptophan--tRNA ligase</fullName>
        <ecNumber evidence="2 9">6.1.1.2</ecNumber>
    </recommendedName>
</protein>
<evidence type="ECO:0000256" key="4">
    <source>
        <dbReference type="ARBA" id="ARBA00022741"/>
    </source>
</evidence>
<dbReference type="InterPro" id="IPR002305">
    <property type="entry name" value="aa-tRNA-synth_Ic"/>
</dbReference>
<evidence type="ECO:0000256" key="10">
    <source>
        <dbReference type="RuleBase" id="RU363036"/>
    </source>
</evidence>
<keyword evidence="3 10" id="KW-0436">Ligase</keyword>
<dbReference type="Gene3D" id="1.10.240.10">
    <property type="entry name" value="Tyrosyl-Transfer RNA Synthetase"/>
    <property type="match status" value="1"/>
</dbReference>
<evidence type="ECO:0000313" key="11">
    <source>
        <dbReference type="EMBL" id="OGG01552.1"/>
    </source>
</evidence>
<keyword evidence="7 10" id="KW-0030">Aminoacyl-tRNA synthetase</keyword>
<dbReference type="EC" id="6.1.1.2" evidence="2 9"/>
<dbReference type="EMBL" id="MFIX01000207">
    <property type="protein sequence ID" value="OGG01552.1"/>
    <property type="molecule type" value="Genomic_DNA"/>
</dbReference>
<keyword evidence="5 10" id="KW-0067">ATP-binding</keyword>
<name>A0A1F5YNV5_9BACT</name>
<evidence type="ECO:0000256" key="8">
    <source>
        <dbReference type="ARBA" id="ARBA00049929"/>
    </source>
</evidence>
<dbReference type="InterPro" id="IPR050203">
    <property type="entry name" value="Trp-tRNA_synthetase"/>
</dbReference>
<evidence type="ECO:0000256" key="1">
    <source>
        <dbReference type="ARBA" id="ARBA00005594"/>
    </source>
</evidence>
<accession>A0A1F5YNV5</accession>
<evidence type="ECO:0000313" key="12">
    <source>
        <dbReference type="Proteomes" id="UP000179129"/>
    </source>
</evidence>
<comment type="caution">
    <text evidence="11">The sequence shown here is derived from an EMBL/GenBank/DDBJ whole genome shotgun (WGS) entry which is preliminary data.</text>
</comment>
<proteinExistence type="inferred from homology"/>
<evidence type="ECO:0000256" key="7">
    <source>
        <dbReference type="ARBA" id="ARBA00023146"/>
    </source>
</evidence>
<dbReference type="GO" id="GO:0005524">
    <property type="term" value="F:ATP binding"/>
    <property type="evidence" value="ECO:0007669"/>
    <property type="project" value="UniProtKB-KW"/>
</dbReference>
<keyword evidence="6 10" id="KW-0648">Protein biosynthesis</keyword>
<dbReference type="InterPro" id="IPR001412">
    <property type="entry name" value="aa-tRNA-synth_I_CS"/>
</dbReference>
<dbReference type="Gene3D" id="3.40.50.620">
    <property type="entry name" value="HUPs"/>
    <property type="match status" value="1"/>
</dbReference>
<dbReference type="PROSITE" id="PS00178">
    <property type="entry name" value="AA_TRNA_LIGASE_I"/>
    <property type="match status" value="1"/>
</dbReference>
<evidence type="ECO:0000256" key="3">
    <source>
        <dbReference type="ARBA" id="ARBA00022598"/>
    </source>
</evidence>
<dbReference type="SUPFAM" id="SSF52374">
    <property type="entry name" value="Nucleotidylyl transferase"/>
    <property type="match status" value="1"/>
</dbReference>
<dbReference type="PRINTS" id="PR01039">
    <property type="entry name" value="TRNASYNTHTRP"/>
</dbReference>
<dbReference type="GO" id="GO:0004830">
    <property type="term" value="F:tryptophan-tRNA ligase activity"/>
    <property type="evidence" value="ECO:0007669"/>
    <property type="project" value="UniProtKB-UniRule"/>
</dbReference>
<dbReference type="CDD" id="cd00806">
    <property type="entry name" value="TrpRS_core"/>
    <property type="match status" value="1"/>
</dbReference>
<sequence>MTGEKGVILSGMRPTGKLHLGHLVGALENWVGLQDTFKCYFLVADYHVLTTGFDKSRDIPVNTHEMVCDWLSVGLDPERSTFLVQSRVPEHSELNLILSMITPMPWVERNPTLKEMIADLDLTGKIHFGLMGYPILQAADILLYRADLVPVGEDQVAHIEMTREIARRFNNLYSTVFPEPKAKLTSTPRLPGTDGKKMSKSLGNCIYISDNDEAVKAKVRQMVTDPKKIRRGDPGRPEVCSVYSYHEIFNAAENGDIAAGCRSGQLGCVECKGRLSGAIGRRLDPIRERRKAYEDDPLKVKKLLAEGSELAARRARETMALVRGAMGMEK</sequence>
<comment type="catalytic activity">
    <reaction evidence="8">
        <text>tRNA(Trp) + L-tryptophan + ATP = L-tryptophyl-tRNA(Trp) + AMP + diphosphate + H(+)</text>
        <dbReference type="Rhea" id="RHEA:24080"/>
        <dbReference type="Rhea" id="RHEA-COMP:9671"/>
        <dbReference type="Rhea" id="RHEA-COMP:9705"/>
        <dbReference type="ChEBI" id="CHEBI:15378"/>
        <dbReference type="ChEBI" id="CHEBI:30616"/>
        <dbReference type="ChEBI" id="CHEBI:33019"/>
        <dbReference type="ChEBI" id="CHEBI:57912"/>
        <dbReference type="ChEBI" id="CHEBI:78442"/>
        <dbReference type="ChEBI" id="CHEBI:78535"/>
        <dbReference type="ChEBI" id="CHEBI:456215"/>
        <dbReference type="EC" id="6.1.1.2"/>
    </reaction>
</comment>